<sequence length="59" mass="6885">PLLTCCYMAIYHKYIELIHTSFSFILCVVIFQRWVTKILQVTVLPGSNQSLTKCSMFRV</sequence>
<keyword evidence="1" id="KW-0812">Transmembrane</keyword>
<reference evidence="2" key="2">
    <citation type="submission" date="2016-06" db="EMBL/GenBank/DDBJ databases">
        <title>The genome of a short-lived fish provides insights into sex chromosome evolution and the genetic control of aging.</title>
        <authorList>
            <person name="Reichwald K."/>
            <person name="Felder M."/>
            <person name="Petzold A."/>
            <person name="Koch P."/>
            <person name="Groth M."/>
            <person name="Platzer M."/>
        </authorList>
    </citation>
    <scope>NUCLEOTIDE SEQUENCE</scope>
    <source>
        <tissue evidence="2">Brain</tissue>
    </source>
</reference>
<gene>
    <name evidence="2" type="primary">Nfu_g_1_005796</name>
</gene>
<keyword evidence="1" id="KW-1133">Transmembrane helix</keyword>
<keyword evidence="1" id="KW-0472">Membrane</keyword>
<dbReference type="AlphaFoldDB" id="A0A1A8QVT4"/>
<feature type="non-terminal residue" evidence="2">
    <location>
        <position position="1"/>
    </location>
</feature>
<accession>A0A1A8QVT4</accession>
<feature type="non-terminal residue" evidence="2">
    <location>
        <position position="59"/>
    </location>
</feature>
<protein>
    <submittedName>
        <fullName evidence="2">Uncharacterized protein</fullName>
    </submittedName>
</protein>
<evidence type="ECO:0000313" key="2">
    <source>
        <dbReference type="EMBL" id="SBR97632.1"/>
    </source>
</evidence>
<proteinExistence type="predicted"/>
<name>A0A1A8QVT4_9TELE</name>
<feature type="transmembrane region" description="Helical" evidence="1">
    <location>
        <begin position="17"/>
        <end position="35"/>
    </location>
</feature>
<reference evidence="2" key="1">
    <citation type="submission" date="2016-05" db="EMBL/GenBank/DDBJ databases">
        <authorList>
            <person name="Lavstsen T."/>
            <person name="Jespersen J.S."/>
        </authorList>
    </citation>
    <scope>NUCLEOTIDE SEQUENCE</scope>
    <source>
        <tissue evidence="2">Brain</tissue>
    </source>
</reference>
<organism evidence="2">
    <name type="scientific">Nothobranchius rachovii</name>
    <name type="common">bluefin notho</name>
    <dbReference type="NCBI Taxonomy" id="451742"/>
    <lineage>
        <taxon>Eukaryota</taxon>
        <taxon>Metazoa</taxon>
        <taxon>Chordata</taxon>
        <taxon>Craniata</taxon>
        <taxon>Vertebrata</taxon>
        <taxon>Euteleostomi</taxon>
        <taxon>Actinopterygii</taxon>
        <taxon>Neopterygii</taxon>
        <taxon>Teleostei</taxon>
        <taxon>Neoteleostei</taxon>
        <taxon>Acanthomorphata</taxon>
        <taxon>Ovalentaria</taxon>
        <taxon>Atherinomorphae</taxon>
        <taxon>Cyprinodontiformes</taxon>
        <taxon>Nothobranchiidae</taxon>
        <taxon>Nothobranchius</taxon>
    </lineage>
</organism>
<dbReference type="EMBL" id="HAEI01006447">
    <property type="protein sequence ID" value="SBR97632.1"/>
    <property type="molecule type" value="Transcribed_RNA"/>
</dbReference>
<evidence type="ECO:0000256" key="1">
    <source>
        <dbReference type="SAM" id="Phobius"/>
    </source>
</evidence>